<organism evidence="2 3">
    <name type="scientific">Neohortaea acidophila</name>
    <dbReference type="NCBI Taxonomy" id="245834"/>
    <lineage>
        <taxon>Eukaryota</taxon>
        <taxon>Fungi</taxon>
        <taxon>Dikarya</taxon>
        <taxon>Ascomycota</taxon>
        <taxon>Pezizomycotina</taxon>
        <taxon>Dothideomycetes</taxon>
        <taxon>Dothideomycetidae</taxon>
        <taxon>Mycosphaerellales</taxon>
        <taxon>Teratosphaeriaceae</taxon>
        <taxon>Neohortaea</taxon>
    </lineage>
</organism>
<accession>A0A6A6PWE4</accession>
<dbReference type="Proteomes" id="UP000799767">
    <property type="component" value="Unassembled WGS sequence"/>
</dbReference>
<evidence type="ECO:0000313" key="2">
    <source>
        <dbReference type="EMBL" id="KAF2483617.1"/>
    </source>
</evidence>
<dbReference type="InterPro" id="IPR026705">
    <property type="entry name" value="Hid-1/Ecm30"/>
</dbReference>
<dbReference type="RefSeq" id="XP_033590187.1">
    <property type="nucleotide sequence ID" value="XM_033729626.1"/>
</dbReference>
<evidence type="ECO:0000313" key="3">
    <source>
        <dbReference type="Proteomes" id="UP000799767"/>
    </source>
</evidence>
<feature type="compositionally biased region" description="Polar residues" evidence="1">
    <location>
        <begin position="652"/>
        <end position="666"/>
    </location>
</feature>
<dbReference type="Pfam" id="PF12722">
    <property type="entry name" value="Hid1"/>
    <property type="match status" value="1"/>
</dbReference>
<protein>
    <submittedName>
        <fullName evidence="2">High-temperature-induced dauer-formation protein-domain-containing protein</fullName>
    </submittedName>
</protein>
<proteinExistence type="predicted"/>
<feature type="region of interest" description="Disordered" evidence="1">
    <location>
        <begin position="749"/>
        <end position="784"/>
    </location>
</feature>
<keyword evidence="3" id="KW-1185">Reference proteome</keyword>
<name>A0A6A6PWE4_9PEZI</name>
<dbReference type="GeneID" id="54470628"/>
<dbReference type="GO" id="GO:0000138">
    <property type="term" value="C:Golgi trans cisterna"/>
    <property type="evidence" value="ECO:0007669"/>
    <property type="project" value="TreeGrafter"/>
</dbReference>
<dbReference type="PANTHER" id="PTHR21575:SF12">
    <property type="entry name" value="PROTEIN HID1"/>
    <property type="match status" value="1"/>
</dbReference>
<reference evidence="2" key="1">
    <citation type="journal article" date="2020" name="Stud. Mycol.">
        <title>101 Dothideomycetes genomes: a test case for predicting lifestyles and emergence of pathogens.</title>
        <authorList>
            <person name="Haridas S."/>
            <person name="Albert R."/>
            <person name="Binder M."/>
            <person name="Bloem J."/>
            <person name="Labutti K."/>
            <person name="Salamov A."/>
            <person name="Andreopoulos B."/>
            <person name="Baker S."/>
            <person name="Barry K."/>
            <person name="Bills G."/>
            <person name="Bluhm B."/>
            <person name="Cannon C."/>
            <person name="Castanera R."/>
            <person name="Culley D."/>
            <person name="Daum C."/>
            <person name="Ezra D."/>
            <person name="Gonzalez J."/>
            <person name="Henrissat B."/>
            <person name="Kuo A."/>
            <person name="Liang C."/>
            <person name="Lipzen A."/>
            <person name="Lutzoni F."/>
            <person name="Magnuson J."/>
            <person name="Mondo S."/>
            <person name="Nolan M."/>
            <person name="Ohm R."/>
            <person name="Pangilinan J."/>
            <person name="Park H.-J."/>
            <person name="Ramirez L."/>
            <person name="Alfaro M."/>
            <person name="Sun H."/>
            <person name="Tritt A."/>
            <person name="Yoshinaga Y."/>
            <person name="Zwiers L.-H."/>
            <person name="Turgeon B."/>
            <person name="Goodwin S."/>
            <person name="Spatafora J."/>
            <person name="Crous P."/>
            <person name="Grigoriev I."/>
        </authorList>
    </citation>
    <scope>NUCLEOTIDE SEQUENCE</scope>
    <source>
        <strain evidence="2">CBS 113389</strain>
    </source>
</reference>
<gene>
    <name evidence="2" type="ORF">BDY17DRAFT_151131</name>
</gene>
<dbReference type="AlphaFoldDB" id="A0A6A6PWE4"/>
<dbReference type="GO" id="GO:0005797">
    <property type="term" value="C:Golgi medial cisterna"/>
    <property type="evidence" value="ECO:0007669"/>
    <property type="project" value="TreeGrafter"/>
</dbReference>
<feature type="compositionally biased region" description="Acidic residues" evidence="1">
    <location>
        <begin position="638"/>
        <end position="649"/>
    </location>
</feature>
<dbReference type="PANTHER" id="PTHR21575">
    <property type="entry name" value="PROTEIN HID1"/>
    <property type="match status" value="1"/>
</dbReference>
<sequence>MGASDSKLAFKEDIFRLAGEEAIAIDSSWWLRFIQLPETAEDVQTLWSPNDLRDLTLNTPSERPSSHTQTAPKKNAETLIYRTVSRLHALQTKRVFDDPLTPIAPEVLNCVRILTRLLPYIYEADYLSDWEDQFFWQPRRPVSYPDPKSDSRRIYVDGLSGAAVPEEKKNSNLGPPLGEQLIDILTKYLFFPGICLPAKKDANGVPELKPIYTVWQSGIGAQRGAAMTKDNEKNAVEVLRLLLVLAGRSLYFAPGVVAEKDIKPLTYLATQADRAVVLNTICSLLNTALKYNQNPWSFPIDLGAATKDSKQPLVTCCLQFLLVLITYPVPGNGANEFRKALGRLHRAEDFQFIVEGLRQILMQPTTGMLRLTTTAPPIIPETLALFWELLQCNKRFRSYLIDTERARDFIVLVLFYAIDGKDDPAKQSVVRTCVFILQTLSVEEKFGPKLNALFTAQDTLPSVLQIPNFHGSYADFLIGHIHALLTSSNRGLESLHPALLAVINNIAPYVQGLQRATSTMLMHVFVSFSQPAFLLANESNHLLLFSLLDAMNAILEHQYDENRRFVDAVVKGRKRFEALRDFTVEGAEAEIDRMTRERKDIGESAAGRATSHESARDATSPRTTSLDMVPEDSAFAIGDEDDEDDEGDGESNLPSHDTSTRASMSNDALEDALPLQSRSMSEKARGKQPVGLANFSRSTSRNTSHTSLASLIRLQTRQSLQPFTPDYQWLHTWSPHLPLHTILQLLEEEEDGGRARPSKTPAAGNAVSSTLPAAPSQHAGMRSSGTAPALEVKVQTFRWTSAALGWYLSLLWGRVYAADTARIWAGTNVRLFNVVAQQSRISLSSPKGAVDAVGDTIARRIGGLSLRSPLTSREV</sequence>
<evidence type="ECO:0000256" key="1">
    <source>
        <dbReference type="SAM" id="MobiDB-lite"/>
    </source>
</evidence>
<dbReference type="EMBL" id="MU001635">
    <property type="protein sequence ID" value="KAF2483617.1"/>
    <property type="molecule type" value="Genomic_DNA"/>
</dbReference>
<dbReference type="OrthoDB" id="432953at2759"/>
<dbReference type="GO" id="GO:0016020">
    <property type="term" value="C:membrane"/>
    <property type="evidence" value="ECO:0007669"/>
    <property type="project" value="TreeGrafter"/>
</dbReference>
<feature type="region of interest" description="Disordered" evidence="1">
    <location>
        <begin position="594"/>
        <end position="704"/>
    </location>
</feature>